<dbReference type="GO" id="GO:0031241">
    <property type="term" value="C:periplasmic side of cell outer membrane"/>
    <property type="evidence" value="ECO:0007669"/>
    <property type="project" value="UniProtKB-UniRule"/>
</dbReference>
<evidence type="ECO:0000256" key="1">
    <source>
        <dbReference type="ARBA" id="ARBA00022729"/>
    </source>
</evidence>
<feature type="signal peptide" evidence="10">
    <location>
        <begin position="1"/>
        <end position="25"/>
    </location>
</feature>
<keyword evidence="3 8" id="KW-0573">Peptidoglycan synthesis</keyword>
<evidence type="ECO:0000256" key="5">
    <source>
        <dbReference type="ARBA" id="ARBA00023139"/>
    </source>
</evidence>
<comment type="function">
    <text evidence="8">Regulator of peptidoglycan synthesis that is essential for the function of penicillin-binding protein 1A (PBP1a).</text>
</comment>
<dbReference type="Gene3D" id="1.25.40.650">
    <property type="match status" value="1"/>
</dbReference>
<organism evidence="11 12">
    <name type="scientific">Klebsiella oxytoca</name>
    <dbReference type="NCBI Taxonomy" id="571"/>
    <lineage>
        <taxon>Bacteria</taxon>
        <taxon>Pseudomonadati</taxon>
        <taxon>Pseudomonadota</taxon>
        <taxon>Gammaproteobacteria</taxon>
        <taxon>Enterobacterales</taxon>
        <taxon>Enterobacteriaceae</taxon>
        <taxon>Klebsiella/Raoultella group</taxon>
        <taxon>Klebsiella</taxon>
    </lineage>
</organism>
<comment type="caution">
    <text evidence="11">The sequence shown here is derived from an EMBL/GenBank/DDBJ whole genome shotgun (WGS) entry which is preliminary data.</text>
</comment>
<reference evidence="11 12" key="1">
    <citation type="submission" date="2018-05" db="EMBL/GenBank/DDBJ databases">
        <title>Freshwater and sediment microbial communities from various areas in North America, analyzing microbe dynamics in response to fracking.</title>
        <authorList>
            <person name="Lamendella R."/>
        </authorList>
    </citation>
    <scope>NUCLEOTIDE SEQUENCE [LARGE SCALE GENOMIC DNA]</scope>
    <source>
        <strain evidence="11 12">67</strain>
    </source>
</reference>
<dbReference type="Gene3D" id="3.40.50.2300">
    <property type="match status" value="2"/>
</dbReference>
<dbReference type="Proteomes" id="UP000247485">
    <property type="component" value="Unassembled WGS sequence"/>
</dbReference>
<dbReference type="GO" id="GO:0030234">
    <property type="term" value="F:enzyme regulator activity"/>
    <property type="evidence" value="ECO:0007669"/>
    <property type="project" value="UniProtKB-UniRule"/>
</dbReference>
<name>A0A318FZC8_KLEOX</name>
<keyword evidence="1 8" id="KW-0732">Signal</keyword>
<dbReference type="Gene3D" id="1.25.40.10">
    <property type="entry name" value="Tetratricopeptide repeat domain"/>
    <property type="match status" value="1"/>
</dbReference>
<evidence type="ECO:0000313" key="11">
    <source>
        <dbReference type="EMBL" id="PXW47698.1"/>
    </source>
</evidence>
<evidence type="ECO:0000256" key="4">
    <source>
        <dbReference type="ARBA" id="ARBA00023136"/>
    </source>
</evidence>
<keyword evidence="7" id="KW-0449">Lipoprotein</keyword>
<evidence type="ECO:0000256" key="8">
    <source>
        <dbReference type="HAMAP-Rule" id="MF_01890"/>
    </source>
</evidence>
<feature type="compositionally biased region" description="Polar residues" evidence="9">
    <location>
        <begin position="530"/>
        <end position="544"/>
    </location>
</feature>
<dbReference type="EMBL" id="QJJG01000003">
    <property type="protein sequence ID" value="PXW47698.1"/>
    <property type="molecule type" value="Genomic_DNA"/>
</dbReference>
<keyword evidence="4 8" id="KW-0472">Membrane</keyword>
<dbReference type="InterPro" id="IPR028082">
    <property type="entry name" value="Peripla_BP_I"/>
</dbReference>
<evidence type="ECO:0000256" key="2">
    <source>
        <dbReference type="ARBA" id="ARBA00022960"/>
    </source>
</evidence>
<keyword evidence="2 8" id="KW-0133">Cell shape</keyword>
<accession>A0A318FZC8</accession>
<gene>
    <name evidence="8" type="primary">lpoA</name>
    <name evidence="11" type="ORF">DET57_103130</name>
</gene>
<dbReference type="AlphaFoldDB" id="A0A318FZC8"/>
<dbReference type="PANTHER" id="PTHR38038:SF1">
    <property type="entry name" value="PENICILLIN-BINDING PROTEIN ACTIVATOR LPOA"/>
    <property type="match status" value="1"/>
</dbReference>
<feature type="region of interest" description="Disordered" evidence="9">
    <location>
        <begin position="337"/>
        <end position="387"/>
    </location>
</feature>
<feature type="chain" id="PRO_5016329414" description="Penicillin-binding protein activator LpoA" evidence="10">
    <location>
        <begin position="26"/>
        <end position="702"/>
    </location>
</feature>
<protein>
    <recommendedName>
        <fullName evidence="8">Penicillin-binding protein activator LpoA</fullName>
        <shortName evidence="8">PBP activator LpoA</shortName>
    </recommendedName>
</protein>
<comment type="similarity">
    <text evidence="8">Belongs to the LpoA family.</text>
</comment>
<keyword evidence="6 8" id="KW-0998">Cell outer membrane</keyword>
<evidence type="ECO:0000313" key="12">
    <source>
        <dbReference type="Proteomes" id="UP000247485"/>
    </source>
</evidence>
<dbReference type="InterPro" id="IPR007443">
    <property type="entry name" value="LpoA"/>
</dbReference>
<feature type="region of interest" description="Disordered" evidence="9">
    <location>
        <begin position="530"/>
        <end position="552"/>
    </location>
</feature>
<comment type="subunit">
    <text evidence="8">Interacts with PBP1a.</text>
</comment>
<dbReference type="GO" id="GO:0009252">
    <property type="term" value="P:peptidoglycan biosynthetic process"/>
    <property type="evidence" value="ECO:0007669"/>
    <property type="project" value="UniProtKB-UniRule"/>
</dbReference>
<evidence type="ECO:0000256" key="9">
    <source>
        <dbReference type="SAM" id="MobiDB-lite"/>
    </source>
</evidence>
<evidence type="ECO:0000256" key="3">
    <source>
        <dbReference type="ARBA" id="ARBA00022984"/>
    </source>
</evidence>
<dbReference type="HAMAP" id="MF_01890">
    <property type="entry name" value="LpoA"/>
    <property type="match status" value="1"/>
</dbReference>
<dbReference type="Pfam" id="PF04348">
    <property type="entry name" value="LppC"/>
    <property type="match status" value="2"/>
</dbReference>
<keyword evidence="5" id="KW-0564">Palmitate</keyword>
<dbReference type="CDD" id="cd06339">
    <property type="entry name" value="PBP1_YraM_LppC_lipoprotein-like"/>
    <property type="match status" value="1"/>
</dbReference>
<proteinExistence type="inferred from homology"/>
<feature type="compositionally biased region" description="Low complexity" evidence="9">
    <location>
        <begin position="337"/>
        <end position="386"/>
    </location>
</feature>
<dbReference type="PANTHER" id="PTHR38038">
    <property type="entry name" value="PENICILLIN-BINDING PROTEIN ACTIVATOR LPOA"/>
    <property type="match status" value="1"/>
</dbReference>
<dbReference type="SUPFAM" id="SSF53822">
    <property type="entry name" value="Periplasmic binding protein-like I"/>
    <property type="match status" value="1"/>
</dbReference>
<dbReference type="RefSeq" id="WP_110272901.1">
    <property type="nucleotide sequence ID" value="NZ_QJJG01000003.1"/>
</dbReference>
<evidence type="ECO:0000256" key="6">
    <source>
        <dbReference type="ARBA" id="ARBA00023237"/>
    </source>
</evidence>
<evidence type="ECO:0000256" key="7">
    <source>
        <dbReference type="ARBA" id="ARBA00023288"/>
    </source>
</evidence>
<dbReference type="InterPro" id="IPR011990">
    <property type="entry name" value="TPR-like_helical_dom_sf"/>
</dbReference>
<dbReference type="GO" id="GO:0008360">
    <property type="term" value="P:regulation of cell shape"/>
    <property type="evidence" value="ECO:0007669"/>
    <property type="project" value="UniProtKB-KW"/>
</dbReference>
<evidence type="ECO:0000256" key="10">
    <source>
        <dbReference type="SAM" id="SignalP"/>
    </source>
</evidence>
<sequence>MVPSTFLRSKPVRCLPVLLAALIFAGCGTHTPDQSTAYLQGTAQADSSYYLQQMQQSANDSKTNWQLLAIRALLKEGKKPQAIDLFNQLPSNLNSTQSREQSLLAVEVKLAQNDFQGAQALLSKLNPAGLEQNQLPRYWQAQIDASQGQPSLNLLRALIAQQPLLSLAAQKQKNIDATWAALTAMTQDQANALVINADENVLQGWLDLQRMWFDNRSDPTMLKAGVKDWQTRYPQNPGAKMLPTQLVNMQNYQAASTNKIALLLPLNGQAAIFGRTIQQGFEAAKNGAPAVTGSAVPAQVAQAANVADSAVVSPSQAEVTDLTTTTNNAQNPVQAPAADQVQTAAPVTAPAAVQASTPQTTDATAETTSQPTTTAPQTQTVAATPANPSAELKIYDTTTQPMSQLLTQVQQDGATIVVGPLLKENVEDVIKSNTSLNVLALNQPEKVESRANICYFALSPEDEARDAAHHIHDQGKQTPLLLVPRGALGDRVVSAFANEWLKLGGGTVLQQRLGSTAELRGSVNSGISLSGSPVSTLPSAQDSALGSPSDVPVSSGGSVDAAYILATPEQIGYIKPMIALRNGSQSGVTLYASSRSSQGTSGPDFRLEMEGLQYSEIPMLAGSNPALQQQALAAVRNDYSLARLYAMGADAWSLANHFSQMRQVSGFELNGNTGDLTATQDCVINRKLSWLKYQGGQIVAAN</sequence>